<dbReference type="EMBL" id="CP015614">
    <property type="protein sequence ID" value="ANF53313.1"/>
    <property type="molecule type" value="Genomic_DNA"/>
</dbReference>
<evidence type="ECO:0000256" key="6">
    <source>
        <dbReference type="PIRSR" id="PIRSR600888-3"/>
    </source>
</evidence>
<dbReference type="CDD" id="cd00438">
    <property type="entry name" value="cupin_RmlC"/>
    <property type="match status" value="1"/>
</dbReference>
<feature type="site" description="Participates in a stacking interaction with the thymidine ring of dTDP-4-oxo-6-deoxyglucose" evidence="6">
    <location>
        <position position="136"/>
    </location>
</feature>
<dbReference type="NCBIfam" id="TIGR01221">
    <property type="entry name" value="rmlC"/>
    <property type="match status" value="1"/>
</dbReference>
<evidence type="ECO:0000256" key="1">
    <source>
        <dbReference type="ARBA" id="ARBA00001298"/>
    </source>
</evidence>
<dbReference type="STRING" id="588932.DA69_00105"/>
<dbReference type="RefSeq" id="WP_025978698.1">
    <property type="nucleotide sequence ID" value="NZ_CP015614.1"/>
</dbReference>
<dbReference type="AlphaFoldDB" id="A0A172Y271"/>
<dbReference type="GO" id="GO:0000271">
    <property type="term" value="P:polysaccharide biosynthetic process"/>
    <property type="evidence" value="ECO:0007669"/>
    <property type="project" value="TreeGrafter"/>
</dbReference>
<dbReference type="PANTHER" id="PTHR21047:SF2">
    <property type="entry name" value="THYMIDINE DIPHOSPHO-4-KETO-RHAMNOSE 3,5-EPIMERASE"/>
    <property type="match status" value="1"/>
</dbReference>
<gene>
    <name evidence="8" type="ORF">DA69_00105</name>
</gene>
<name>A0A172Y271_9CAUL</name>
<dbReference type="GO" id="GO:0008830">
    <property type="term" value="F:dTDP-4-dehydrorhamnose 3,5-epimerase activity"/>
    <property type="evidence" value="ECO:0007669"/>
    <property type="project" value="UniProtKB-UniRule"/>
</dbReference>
<comment type="subunit">
    <text evidence="7">Homodimer.</text>
</comment>
<dbReference type="KEGG" id="bne:DA69_00105"/>
<dbReference type="InterPro" id="IPR014710">
    <property type="entry name" value="RmlC-like_jellyroll"/>
</dbReference>
<accession>A0A172Y271</accession>
<dbReference type="OrthoDB" id="9800680at2"/>
<evidence type="ECO:0000256" key="2">
    <source>
        <dbReference type="ARBA" id="ARBA00001997"/>
    </source>
</evidence>
<dbReference type="SUPFAM" id="SSF51182">
    <property type="entry name" value="RmlC-like cupins"/>
    <property type="match status" value="1"/>
</dbReference>
<comment type="pathway">
    <text evidence="7">Carbohydrate biosynthesis; dTDP-L-rhamnose biosynthesis.</text>
</comment>
<dbReference type="Gene3D" id="2.60.120.10">
    <property type="entry name" value="Jelly Rolls"/>
    <property type="match status" value="1"/>
</dbReference>
<dbReference type="Proteomes" id="UP000077603">
    <property type="component" value="Chromosome"/>
</dbReference>
<dbReference type="InterPro" id="IPR011051">
    <property type="entry name" value="RmlC_Cupin_sf"/>
</dbReference>
<evidence type="ECO:0000256" key="3">
    <source>
        <dbReference type="ARBA" id="ARBA00012098"/>
    </source>
</evidence>
<evidence type="ECO:0000256" key="4">
    <source>
        <dbReference type="ARBA" id="ARBA00019595"/>
    </source>
</evidence>
<comment type="similarity">
    <text evidence="7">Belongs to the dTDP-4-dehydrorhamnose 3,5-epimerase family.</text>
</comment>
<comment type="function">
    <text evidence="2 7">Catalyzes the epimerization of the C3' and C5'positions of dTDP-6-deoxy-D-xylo-4-hexulose, forming dTDP-6-deoxy-L-lyxo-4-hexulose.</text>
</comment>
<evidence type="ECO:0000256" key="5">
    <source>
        <dbReference type="PIRSR" id="PIRSR600888-1"/>
    </source>
</evidence>
<sequence length="199" mass="21542">MTLETSGRLVLLKTPRYGDARGWFAETWSRARFAAAGIDCDFVQDNQSRSQPQGVVRGLHFQTPPYAQAKLVRCLRGAILDVAVDLRLGAATFGQAHAVELSADSGDQLFIPPGFAHGFVTLTPGAEIAYKVSAPYAPAHEAGLAWDDPELDIAWPVAADQAVLADRDRAWPRLRDLNSPFRGVEASTLSIVDLATVSR</sequence>
<dbReference type="eggNOG" id="COG1898">
    <property type="taxonomic scope" value="Bacteria"/>
</dbReference>
<dbReference type="PANTHER" id="PTHR21047">
    <property type="entry name" value="DTDP-6-DEOXY-D-GLUCOSE-3,5 EPIMERASE"/>
    <property type="match status" value="1"/>
</dbReference>
<feature type="active site" description="Proton acceptor" evidence="5">
    <location>
        <position position="60"/>
    </location>
</feature>
<keyword evidence="9" id="KW-1185">Reference proteome</keyword>
<dbReference type="Pfam" id="PF00908">
    <property type="entry name" value="dTDP_sugar_isom"/>
    <property type="match status" value="1"/>
</dbReference>
<feature type="active site" description="Proton donor" evidence="5">
    <location>
        <position position="130"/>
    </location>
</feature>
<keyword evidence="7" id="KW-0413">Isomerase</keyword>
<dbReference type="EC" id="5.1.3.13" evidence="3 7"/>
<organism evidence="8 9">
    <name type="scientific">Brevundimonas naejangsanensis</name>
    <dbReference type="NCBI Taxonomy" id="588932"/>
    <lineage>
        <taxon>Bacteria</taxon>
        <taxon>Pseudomonadati</taxon>
        <taxon>Pseudomonadota</taxon>
        <taxon>Alphaproteobacteria</taxon>
        <taxon>Caulobacterales</taxon>
        <taxon>Caulobacteraceae</taxon>
        <taxon>Brevundimonas</taxon>
    </lineage>
</organism>
<dbReference type="InterPro" id="IPR000888">
    <property type="entry name" value="RmlC-like"/>
</dbReference>
<evidence type="ECO:0000313" key="8">
    <source>
        <dbReference type="EMBL" id="ANF53313.1"/>
    </source>
</evidence>
<protein>
    <recommendedName>
        <fullName evidence="4 7">dTDP-4-dehydrorhamnose 3,5-epimerase</fullName>
        <ecNumber evidence="3 7">5.1.3.13</ecNumber>
    </recommendedName>
    <alternativeName>
        <fullName evidence="7">Thymidine diphospho-4-keto-rhamnose 3,5-epimerase</fullName>
    </alternativeName>
</protein>
<proteinExistence type="inferred from homology"/>
<dbReference type="GO" id="GO:0019305">
    <property type="term" value="P:dTDP-rhamnose biosynthetic process"/>
    <property type="evidence" value="ECO:0007669"/>
    <property type="project" value="UniProtKB-UniRule"/>
</dbReference>
<reference evidence="8 9" key="1">
    <citation type="journal article" date="2014" name="Genome Announc.">
        <title>Genome Sequence of a Promising Hydrogen-Producing Facultative Anaerobic Bacterium, Brevundimonas naejangsanensis Strain B1.</title>
        <authorList>
            <person name="Su H."/>
            <person name="Zhang T."/>
            <person name="Bao M."/>
            <person name="Jiang Y."/>
            <person name="Wang Y."/>
            <person name="Tan T."/>
        </authorList>
    </citation>
    <scope>NUCLEOTIDE SEQUENCE [LARGE SCALE GENOMIC DNA]</scope>
    <source>
        <strain evidence="8 9">B1</strain>
    </source>
</reference>
<evidence type="ECO:0000313" key="9">
    <source>
        <dbReference type="Proteomes" id="UP000077603"/>
    </source>
</evidence>
<comment type="catalytic activity">
    <reaction evidence="1 7">
        <text>dTDP-4-dehydro-6-deoxy-alpha-D-glucose = dTDP-4-dehydro-beta-L-rhamnose</text>
        <dbReference type="Rhea" id="RHEA:16969"/>
        <dbReference type="ChEBI" id="CHEBI:57649"/>
        <dbReference type="ChEBI" id="CHEBI:62830"/>
        <dbReference type="EC" id="5.1.3.13"/>
    </reaction>
</comment>
<dbReference type="GO" id="GO:0005829">
    <property type="term" value="C:cytosol"/>
    <property type="evidence" value="ECO:0007669"/>
    <property type="project" value="TreeGrafter"/>
</dbReference>
<dbReference type="UniPathway" id="UPA00124"/>
<evidence type="ECO:0000256" key="7">
    <source>
        <dbReference type="RuleBase" id="RU364069"/>
    </source>
</evidence>